<proteinExistence type="predicted"/>
<sequence>MSMTSSRIDNDASIKFRSSKFGFSKFGEAKSLFKAGMIAAALSIGGMAANAGAVSTMSAETYLSKVIKLNKLGVRALYHREYYSLKSMTEKHIAFLRDEEKRNRKNGQRSICAPDEIDMTADDLVTQLQTIPASNRKRMSVLAALRIVAKRVYPC</sequence>
<accession>A0A1L3JB21</accession>
<evidence type="ECO:0008006" key="3">
    <source>
        <dbReference type="Google" id="ProtNLM"/>
    </source>
</evidence>
<keyword evidence="2" id="KW-1185">Reference proteome</keyword>
<dbReference type="KEGG" id="sphl:LPB140_05445"/>
<dbReference type="AlphaFoldDB" id="A0A1L3JB21"/>
<organism evidence="1 2">
    <name type="scientific">Sphingorhabdus lutea</name>
    <dbReference type="NCBI Taxonomy" id="1913578"/>
    <lineage>
        <taxon>Bacteria</taxon>
        <taxon>Pseudomonadati</taxon>
        <taxon>Pseudomonadota</taxon>
        <taxon>Alphaproteobacteria</taxon>
        <taxon>Sphingomonadales</taxon>
        <taxon>Sphingomonadaceae</taxon>
        <taxon>Sphingorhabdus</taxon>
    </lineage>
</organism>
<evidence type="ECO:0000313" key="2">
    <source>
        <dbReference type="Proteomes" id="UP000242561"/>
    </source>
</evidence>
<dbReference type="RefSeq" id="WP_072558985.1">
    <property type="nucleotide sequence ID" value="NZ_CP018154.1"/>
</dbReference>
<protein>
    <recommendedName>
        <fullName evidence="3">Rap1a immunity protein domain-containing protein</fullName>
    </recommendedName>
</protein>
<gene>
    <name evidence="1" type="ORF">LPB140_05445</name>
</gene>
<evidence type="ECO:0000313" key="1">
    <source>
        <dbReference type="EMBL" id="APG62335.1"/>
    </source>
</evidence>
<reference evidence="1 2" key="1">
    <citation type="submission" date="2016-11" db="EMBL/GenBank/DDBJ databases">
        <title>Sphingorhabdus sp. LPB0140, isolated from marine environment.</title>
        <authorList>
            <person name="Kim E."/>
            <person name="Yi H."/>
        </authorList>
    </citation>
    <scope>NUCLEOTIDE SEQUENCE [LARGE SCALE GENOMIC DNA]</scope>
    <source>
        <strain evidence="1 2">LPB0140</strain>
    </source>
</reference>
<name>A0A1L3JB21_9SPHN</name>
<dbReference type="Proteomes" id="UP000242561">
    <property type="component" value="Chromosome"/>
</dbReference>
<dbReference type="EMBL" id="CP018154">
    <property type="protein sequence ID" value="APG62335.1"/>
    <property type="molecule type" value="Genomic_DNA"/>
</dbReference>